<dbReference type="EMBL" id="MFYX01000143">
    <property type="protein sequence ID" value="OGK00665.1"/>
    <property type="molecule type" value="Genomic_DNA"/>
</dbReference>
<dbReference type="InterPro" id="IPR011545">
    <property type="entry name" value="DEAD/DEAH_box_helicase_dom"/>
</dbReference>
<evidence type="ECO:0000256" key="3">
    <source>
        <dbReference type="ARBA" id="ARBA00022806"/>
    </source>
</evidence>
<dbReference type="PROSITE" id="PS51192">
    <property type="entry name" value="HELICASE_ATP_BIND_1"/>
    <property type="match status" value="1"/>
</dbReference>
<dbReference type="InterPro" id="IPR027417">
    <property type="entry name" value="P-loop_NTPase"/>
</dbReference>
<feature type="domain" description="Helicase C-terminal" evidence="6">
    <location>
        <begin position="497"/>
        <end position="695"/>
    </location>
</feature>
<dbReference type="SMART" id="SM00490">
    <property type="entry name" value="HELICc"/>
    <property type="match status" value="1"/>
</dbReference>
<dbReference type="GO" id="GO:0003676">
    <property type="term" value="F:nucleic acid binding"/>
    <property type="evidence" value="ECO:0007669"/>
    <property type="project" value="InterPro"/>
</dbReference>
<keyword evidence="2" id="KW-0378">Hydrolase</keyword>
<comment type="caution">
    <text evidence="7">The sequence shown here is derived from an EMBL/GenBank/DDBJ whole genome shotgun (WGS) entry which is preliminary data.</text>
</comment>
<keyword evidence="1" id="KW-0547">Nucleotide-binding</keyword>
<dbReference type="Proteomes" id="UP000179243">
    <property type="component" value="Unassembled WGS sequence"/>
</dbReference>
<evidence type="ECO:0008006" key="9">
    <source>
        <dbReference type="Google" id="ProtNLM"/>
    </source>
</evidence>
<dbReference type="AlphaFoldDB" id="A0A1F7F1X2"/>
<dbReference type="Gene3D" id="3.40.50.300">
    <property type="entry name" value="P-loop containing nucleotide triphosphate hydrolases"/>
    <property type="match status" value="2"/>
</dbReference>
<gene>
    <name evidence="7" type="ORF">A2519_19745</name>
</gene>
<evidence type="ECO:0000259" key="5">
    <source>
        <dbReference type="PROSITE" id="PS51192"/>
    </source>
</evidence>
<dbReference type="InterPro" id="IPR014001">
    <property type="entry name" value="Helicase_ATP-bd"/>
</dbReference>
<evidence type="ECO:0000259" key="6">
    <source>
        <dbReference type="PROSITE" id="PS51194"/>
    </source>
</evidence>
<dbReference type="GO" id="GO:0004386">
    <property type="term" value="F:helicase activity"/>
    <property type="evidence" value="ECO:0007669"/>
    <property type="project" value="UniProtKB-KW"/>
</dbReference>
<organism evidence="7 8">
    <name type="scientific">Candidatus Raymondbacteria bacterium RIFOXYD12_FULL_49_13</name>
    <dbReference type="NCBI Taxonomy" id="1817890"/>
    <lineage>
        <taxon>Bacteria</taxon>
        <taxon>Raymondiibacteriota</taxon>
    </lineage>
</organism>
<proteinExistence type="predicted"/>
<dbReference type="PANTHER" id="PTHR47961">
    <property type="entry name" value="DNA POLYMERASE THETA, PUTATIVE (AFU_ORTHOLOGUE AFUA_1G05260)-RELATED"/>
    <property type="match status" value="1"/>
</dbReference>
<evidence type="ECO:0000313" key="8">
    <source>
        <dbReference type="Proteomes" id="UP000179243"/>
    </source>
</evidence>
<dbReference type="GO" id="GO:0005524">
    <property type="term" value="F:ATP binding"/>
    <property type="evidence" value="ECO:0007669"/>
    <property type="project" value="UniProtKB-KW"/>
</dbReference>
<dbReference type="PANTHER" id="PTHR47961:SF10">
    <property type="entry name" value="ATP-DEPENDENT DNA HELICASE HEL308"/>
    <property type="match status" value="1"/>
</dbReference>
<accession>A0A1F7F1X2</accession>
<dbReference type="PROSITE" id="PS51194">
    <property type="entry name" value="HELICASE_CTER"/>
    <property type="match status" value="1"/>
</dbReference>
<keyword evidence="4" id="KW-0067">ATP-binding</keyword>
<dbReference type="SUPFAM" id="SSF52540">
    <property type="entry name" value="P-loop containing nucleoside triphosphate hydrolases"/>
    <property type="match status" value="1"/>
</dbReference>
<evidence type="ECO:0000256" key="4">
    <source>
        <dbReference type="ARBA" id="ARBA00022840"/>
    </source>
</evidence>
<name>A0A1F7F1X2_UNCRA</name>
<reference evidence="7 8" key="1">
    <citation type="journal article" date="2016" name="Nat. Commun.">
        <title>Thousands of microbial genomes shed light on interconnected biogeochemical processes in an aquifer system.</title>
        <authorList>
            <person name="Anantharaman K."/>
            <person name="Brown C.T."/>
            <person name="Hug L.A."/>
            <person name="Sharon I."/>
            <person name="Castelle C.J."/>
            <person name="Probst A.J."/>
            <person name="Thomas B.C."/>
            <person name="Singh A."/>
            <person name="Wilkins M.J."/>
            <person name="Karaoz U."/>
            <person name="Brodie E.L."/>
            <person name="Williams K.H."/>
            <person name="Hubbard S.S."/>
            <person name="Banfield J.F."/>
        </authorList>
    </citation>
    <scope>NUCLEOTIDE SEQUENCE [LARGE SCALE GENOMIC DNA]</scope>
</reference>
<feature type="domain" description="Helicase ATP-binding" evidence="5">
    <location>
        <begin position="254"/>
        <end position="427"/>
    </location>
</feature>
<dbReference type="Pfam" id="PF00270">
    <property type="entry name" value="DEAD"/>
    <property type="match status" value="1"/>
</dbReference>
<evidence type="ECO:0000256" key="1">
    <source>
        <dbReference type="ARBA" id="ARBA00022741"/>
    </source>
</evidence>
<keyword evidence="3" id="KW-0347">Helicase</keyword>
<dbReference type="GO" id="GO:0016787">
    <property type="term" value="F:hydrolase activity"/>
    <property type="evidence" value="ECO:0007669"/>
    <property type="project" value="UniProtKB-KW"/>
</dbReference>
<dbReference type="SMART" id="SM00487">
    <property type="entry name" value="DEXDc"/>
    <property type="match status" value="1"/>
</dbReference>
<dbReference type="InterPro" id="IPR001650">
    <property type="entry name" value="Helicase_C-like"/>
</dbReference>
<protein>
    <recommendedName>
        <fullName evidence="9">DEAD/DEAH box helicase</fullName>
    </recommendedName>
</protein>
<evidence type="ECO:0000313" key="7">
    <source>
        <dbReference type="EMBL" id="OGK00665.1"/>
    </source>
</evidence>
<dbReference type="InterPro" id="IPR050474">
    <property type="entry name" value="Hel308_SKI2-like"/>
</dbReference>
<sequence>MKPERNSLRILGMAQSKAKMFEYSVPEVDHINLPVDPAILFSLTIGLIGDVSTQINGGSADNNLNKTENRAALKFGAHFFYAYLQAKLETNLDSYLILLGAASFYLADMPGSSAVLLKSLETLEIEPGASGMEVFLAWLLEGDFTNLPTIPTNLFRDYILNISELLSHYFNQGTSKEDLLASLNNIHTFSYQNGTPRELLLCDIACAVARKRLDNSTWLALPRYSNIGLELWYSIIKKQTFIRELWPAQHLLGEHGIFRGASAVIQMPTSAGKTKATELIIRSAFLAERTRLAVIVAPYRALCHEISDHLKFAFSGESVGIDEFTDVIQADFELKVNSEQKQVFVVTPEKLSYVLRHEPTMANKVGIVIYDEGHHFDNGARGVTYELLVSSLKKLVPKVCQVILISAVIRNAEAIGVWLNGEHNKVVSGQNLVPTDRTVAFVSWQDYLGRLQFVNPLDPTEEQYFVPRILESQSLMCKPREKTGYVFPNKENGRDIALNLGLKLCKNGCVAVFCGTKRTASWFCEKVTDVYSRQLTIPSPATYSDPSEIEKLFVLHKQNLGDDASCTLSVKHGVFAHHGNIPRGLRLAVEYALQQGLIRFVACTSTLAQGVNLPIKYLIVSGAYQGHERIKVRDFHNLIGRAGRSGKHTEGSILFADPQIYDQRNSSDNKLWREAKLLLNPDNSEPCGSSLFDIFLPLHSDNDMYTIVKDPLDLAKLYIQQPGELISLPDQIAQQHFDKAFTKEGVANQIQHKLEIIYSIESYLMAHLEQDDKETAEKDVAKMAEDTLAFHLANPKQKQDLVELFLILTRNLVERIPSSGKRKAFSRTLKGVSDCLKIEKWVDENIVSLRNSKNIESLMISLWPILSEQIKNRNFQKATSLQTMLILANSWLKGKTYRQLLQILEDAGVKIGSGSRPRNPTIDHVIDICDSAFAFDGTLIIAAIWETIALQEDPANSAFLDELALLQKQLKYGLSTATAVSCYELGFSDRIIAQELNEIISDNELNKQSLKRQIRKKLVLVQNKIAAYPKYYSTVLEQLISARA</sequence>
<evidence type="ECO:0000256" key="2">
    <source>
        <dbReference type="ARBA" id="ARBA00022801"/>
    </source>
</evidence>